<gene>
    <name evidence="1" type="ORF">MLD38_037992</name>
</gene>
<evidence type="ECO:0000313" key="1">
    <source>
        <dbReference type="EMBL" id="KAI4302214.1"/>
    </source>
</evidence>
<dbReference type="Proteomes" id="UP001057402">
    <property type="component" value="Chromosome 12"/>
</dbReference>
<protein>
    <submittedName>
        <fullName evidence="1">Uncharacterized protein</fullName>
    </submittedName>
</protein>
<name>A0ACB9KY78_9MYRT</name>
<accession>A0ACB9KY78</accession>
<dbReference type="EMBL" id="CM042891">
    <property type="protein sequence ID" value="KAI4302214.1"/>
    <property type="molecule type" value="Genomic_DNA"/>
</dbReference>
<organism evidence="1 2">
    <name type="scientific">Melastoma candidum</name>
    <dbReference type="NCBI Taxonomy" id="119954"/>
    <lineage>
        <taxon>Eukaryota</taxon>
        <taxon>Viridiplantae</taxon>
        <taxon>Streptophyta</taxon>
        <taxon>Embryophyta</taxon>
        <taxon>Tracheophyta</taxon>
        <taxon>Spermatophyta</taxon>
        <taxon>Magnoliopsida</taxon>
        <taxon>eudicotyledons</taxon>
        <taxon>Gunneridae</taxon>
        <taxon>Pentapetalae</taxon>
        <taxon>rosids</taxon>
        <taxon>malvids</taxon>
        <taxon>Myrtales</taxon>
        <taxon>Melastomataceae</taxon>
        <taxon>Melastomatoideae</taxon>
        <taxon>Melastomateae</taxon>
        <taxon>Melastoma</taxon>
    </lineage>
</organism>
<sequence>MALPSSSPPPPPSSMPTNISSYKSLLLSFIFLLVLCPHGCGAARILRPMPAASRVTYQVISMTTDGHNQHKTSFRYGGHVFAFLPKGSTVPPSGPSPRHDSAIASAPKD</sequence>
<reference evidence="2" key="1">
    <citation type="journal article" date="2023" name="Front. Plant Sci.">
        <title>Chromosomal-level genome assembly of Melastoma candidum provides insights into trichome evolution.</title>
        <authorList>
            <person name="Zhong Y."/>
            <person name="Wu W."/>
            <person name="Sun C."/>
            <person name="Zou P."/>
            <person name="Liu Y."/>
            <person name="Dai S."/>
            <person name="Zhou R."/>
        </authorList>
    </citation>
    <scope>NUCLEOTIDE SEQUENCE [LARGE SCALE GENOMIC DNA]</scope>
</reference>
<proteinExistence type="predicted"/>
<comment type="caution">
    <text evidence="1">The sequence shown here is derived from an EMBL/GenBank/DDBJ whole genome shotgun (WGS) entry which is preliminary data.</text>
</comment>
<evidence type="ECO:0000313" key="2">
    <source>
        <dbReference type="Proteomes" id="UP001057402"/>
    </source>
</evidence>
<keyword evidence="2" id="KW-1185">Reference proteome</keyword>